<proteinExistence type="predicted"/>
<evidence type="ECO:0000313" key="2">
    <source>
        <dbReference type="Proteomes" id="UP000198515"/>
    </source>
</evidence>
<dbReference type="Proteomes" id="UP000198515">
    <property type="component" value="Unassembled WGS sequence"/>
</dbReference>
<dbReference type="RefSeq" id="WP_090135460.1">
    <property type="nucleotide sequence ID" value="NZ_FMBC01000015.1"/>
</dbReference>
<protein>
    <submittedName>
        <fullName evidence="1">Uncharacterized protein</fullName>
    </submittedName>
</protein>
<gene>
    <name evidence="1" type="ORF">GA0061070_101510</name>
</gene>
<organism evidence="1 2">
    <name type="scientific">Kosakonia oryziphila</name>
    <dbReference type="NCBI Taxonomy" id="1005667"/>
    <lineage>
        <taxon>Bacteria</taxon>
        <taxon>Pseudomonadati</taxon>
        <taxon>Pseudomonadota</taxon>
        <taxon>Gammaproteobacteria</taxon>
        <taxon>Enterobacterales</taxon>
        <taxon>Enterobacteriaceae</taxon>
        <taxon>Kosakonia</taxon>
    </lineage>
</organism>
<dbReference type="EMBL" id="FMBC01000015">
    <property type="protein sequence ID" value="SCC27741.1"/>
    <property type="molecule type" value="Genomic_DNA"/>
</dbReference>
<evidence type="ECO:0000313" key="1">
    <source>
        <dbReference type="EMBL" id="SCC27741.1"/>
    </source>
</evidence>
<keyword evidence="2" id="KW-1185">Reference proteome</keyword>
<sequence length="225" mass="25582">MINRELDALYHSTNQQTLAQWRVTRDIGEPRGEYYDPRRLALAAGIQPDMPAQVSALLDDLQQLAGRDPLADILPAEGFHFTFLPLTLPLYEHGESLPEKLHHLTTCWNSYHAQTIKIGALRLVALPGQLLLAGIADERAMAMRHAFCQQVLHSAWRDELLARHTASPLPPLFWHSTLLRYGATYLPQTLREFFLARQGRDYGDVAGSLKLARINYNWTQCYPLD</sequence>
<reference evidence="2" key="1">
    <citation type="submission" date="2016-08" db="EMBL/GenBank/DDBJ databases">
        <authorList>
            <person name="Varghese N."/>
            <person name="Submissions Spin"/>
        </authorList>
    </citation>
    <scope>NUCLEOTIDE SEQUENCE [LARGE SCALE GENOMIC DNA]</scope>
    <source>
        <strain evidence="2">REICA_142</strain>
    </source>
</reference>
<name>A0A1C4D8P7_9ENTR</name>
<dbReference type="OrthoDB" id="6504253at2"/>
<accession>A0A1C4D8P7</accession>
<dbReference type="AlphaFoldDB" id="A0A1C4D8P7"/>